<accession>A0ACC0MH28</accession>
<reference evidence="1" key="1">
    <citation type="submission" date="2022-02" db="EMBL/GenBank/DDBJ databases">
        <title>Plant Genome Project.</title>
        <authorList>
            <person name="Zhang R.-G."/>
        </authorList>
    </citation>
    <scope>NUCLEOTIDE SEQUENCE</scope>
    <source>
        <strain evidence="1">AT1</strain>
    </source>
</reference>
<keyword evidence="2" id="KW-1185">Reference proteome</keyword>
<proteinExistence type="predicted"/>
<dbReference type="EMBL" id="CM046396">
    <property type="protein sequence ID" value="KAI8540363.1"/>
    <property type="molecule type" value="Genomic_DNA"/>
</dbReference>
<evidence type="ECO:0000313" key="2">
    <source>
        <dbReference type="Proteomes" id="UP001062846"/>
    </source>
</evidence>
<dbReference type="Proteomes" id="UP001062846">
    <property type="component" value="Chromosome 9"/>
</dbReference>
<comment type="caution">
    <text evidence="1">The sequence shown here is derived from an EMBL/GenBank/DDBJ whole genome shotgun (WGS) entry which is preliminary data.</text>
</comment>
<gene>
    <name evidence="1" type="ORF">RHMOL_Rhmol09G0257400</name>
</gene>
<sequence length="263" mass="29916">MYMAKWTAKLAGLIGPRTLVQQGEIWVYPAQFVRMVKITVVGRVSDGLPIAQGPRYVNEEDDNISSYMQQAEFILEEISRSGSLAPSKMIIPVDDNHCFHYMVESRVCFIALCDSSYPRKLASFYLGDLVKEFEKFDKSLINKITKPYSFVRFDGIIGNIRRQYIDTRTQSNLSKLNAHRRQDLDVITQDLSTIVERRQQLDTLEKLEKAMAAPHTVSPLWCSGFLEEIALKWTPIATVALVGVVLLWSRLILTDGGFTVLTF</sequence>
<name>A0ACC0MH28_RHOML</name>
<organism evidence="1 2">
    <name type="scientific">Rhododendron molle</name>
    <name type="common">Chinese azalea</name>
    <name type="synonym">Azalea mollis</name>
    <dbReference type="NCBI Taxonomy" id="49168"/>
    <lineage>
        <taxon>Eukaryota</taxon>
        <taxon>Viridiplantae</taxon>
        <taxon>Streptophyta</taxon>
        <taxon>Embryophyta</taxon>
        <taxon>Tracheophyta</taxon>
        <taxon>Spermatophyta</taxon>
        <taxon>Magnoliopsida</taxon>
        <taxon>eudicotyledons</taxon>
        <taxon>Gunneridae</taxon>
        <taxon>Pentapetalae</taxon>
        <taxon>asterids</taxon>
        <taxon>Ericales</taxon>
        <taxon>Ericaceae</taxon>
        <taxon>Ericoideae</taxon>
        <taxon>Rhodoreae</taxon>
        <taxon>Rhododendron</taxon>
    </lineage>
</organism>
<protein>
    <submittedName>
        <fullName evidence="1">Uncharacterized protein</fullName>
    </submittedName>
</protein>
<evidence type="ECO:0000313" key="1">
    <source>
        <dbReference type="EMBL" id="KAI8540363.1"/>
    </source>
</evidence>